<feature type="domain" description="Peptidoglycan binding-like" evidence="2">
    <location>
        <begin position="330"/>
        <end position="390"/>
    </location>
</feature>
<accession>A0A948WQW6</accession>
<sequence>MANGFLLVQSFAPRQSSAVPDVRITLTGEDGTQLTFSTDSEGIAPVQTLTAPDVSLSLDEDNTRQPYSLWNLQAEKEGYQTVRMQGVQVFATQTALVLLELLPQQRLGAPIPLAQTFDIPPHPLYQQPEEVPSVAPVSACEPRVLEAPIIPKTITVHLGKPKESARNVTVSFRSYIANVASSEVYPTWPEQSLRANIHAQISLALNRIFTEWYPSKGYSFDITNSTSYDQYYVHGRNIFTVMEDITDDIFNTYVRRTGTIDPYYTEYCDGKSVTCKGMKQWGTVNRANEGLNALQILRYYYGNNIEIVRTNNIQDIPESYPGSPLRRGDSGSNVRIIQRQLTRIAKDYPFFGTPGTDGVFGPATESVVRAFQKQFNLTQDGVVGRSTWYKISYIYVSVKDLAELTSEGELPTGESNTNGSTYPGTPLRVGSTGTAVERVQYWLSRLAQFDPALTSPAVDGVFGTGTQTAVQDFQRAYGLTVDGVVGPATWQAIVLQYQSLENDLQTSPGGYPGTPLRQGDRGDDVRRLQFYLRMVSSNFSSVPSVTVDGIFGPATTAAVRDFQREFGLTVDGVAGSATWQKLYEVYGDVADDLLSPNQRPGVYPGSPLRQGSSGNAVREAQFYLRLLSVYYSSIPSVNIDGIYGSGTAAAVRAFQTLFGLTVDGVIGQTTWTALYNQAQKLRSTDGLFLAYNVLPYPGFELMEGAEGRNVSYIQFLLEYIAYFYSSVQSPNGVDGQFGPDTTASLLSWQRQFGQEETGRVDEFTWNALTATFLSLASGGNQQVTPTDYGVYPGYVMGLGSAGSQVLSLQQAMNGIALRYCVYDFVSENGIYDQDTQQAVREFQQGLGLPVTGVVDEETWRGIFNLLEQEIPTNL</sequence>
<dbReference type="AlphaFoldDB" id="A0A948WQW6"/>
<dbReference type="Proteomes" id="UP000713596">
    <property type="component" value="Unassembled WGS sequence"/>
</dbReference>
<evidence type="ECO:0000313" key="4">
    <source>
        <dbReference type="Proteomes" id="UP000713596"/>
    </source>
</evidence>
<dbReference type="EMBL" id="JAHLFP010000016">
    <property type="protein sequence ID" value="MBU3805720.1"/>
    <property type="molecule type" value="Genomic_DNA"/>
</dbReference>
<dbReference type="Gene3D" id="1.10.101.10">
    <property type="entry name" value="PGBD-like superfamily/PGBD"/>
    <property type="match status" value="6"/>
</dbReference>
<reference evidence="3" key="2">
    <citation type="submission" date="2021-04" db="EMBL/GenBank/DDBJ databases">
        <authorList>
            <person name="Gilroy R."/>
        </authorList>
    </citation>
    <scope>NUCLEOTIDE SEQUENCE</scope>
    <source>
        <strain evidence="3">B5_2728</strain>
    </source>
</reference>
<feature type="region of interest" description="Disordered" evidence="1">
    <location>
        <begin position="408"/>
        <end position="429"/>
    </location>
</feature>
<name>A0A948WQW6_9FIRM</name>
<feature type="domain" description="Peptidoglycan binding-like" evidence="2">
    <location>
        <begin position="817"/>
        <end position="860"/>
    </location>
</feature>
<evidence type="ECO:0000259" key="2">
    <source>
        <dbReference type="Pfam" id="PF01471"/>
    </source>
</evidence>
<gene>
    <name evidence="3" type="ORF">H9882_02315</name>
</gene>
<dbReference type="InterPro" id="IPR002477">
    <property type="entry name" value="Peptidoglycan-bd-like"/>
</dbReference>
<dbReference type="InterPro" id="IPR036365">
    <property type="entry name" value="PGBD-like_sf"/>
</dbReference>
<reference evidence="3" key="1">
    <citation type="journal article" date="2021" name="PeerJ">
        <title>Extensive microbial diversity within the chicken gut microbiome revealed by metagenomics and culture.</title>
        <authorList>
            <person name="Gilroy R."/>
            <person name="Ravi A."/>
            <person name="Getino M."/>
            <person name="Pursley I."/>
            <person name="Horton D.L."/>
            <person name="Alikhan N.F."/>
            <person name="Baker D."/>
            <person name="Gharbi K."/>
            <person name="Hall N."/>
            <person name="Watson M."/>
            <person name="Adriaenssens E.M."/>
            <person name="Foster-Nyarko E."/>
            <person name="Jarju S."/>
            <person name="Secka A."/>
            <person name="Antonio M."/>
            <person name="Oren A."/>
            <person name="Chaudhuri R.R."/>
            <person name="La Ragione R."/>
            <person name="Hildebrand F."/>
            <person name="Pallen M.J."/>
        </authorList>
    </citation>
    <scope>NUCLEOTIDE SEQUENCE</scope>
    <source>
        <strain evidence="3">B5_2728</strain>
    </source>
</reference>
<feature type="domain" description="Peptidoglycan binding-like" evidence="2">
    <location>
        <begin position="708"/>
        <end position="768"/>
    </location>
</feature>
<proteinExistence type="predicted"/>
<organism evidence="3 4">
    <name type="scientific">Candidatus Allofournierella pullistercoris</name>
    <dbReference type="NCBI Taxonomy" id="2838597"/>
    <lineage>
        <taxon>Bacteria</taxon>
        <taxon>Bacillati</taxon>
        <taxon>Bacillota</taxon>
        <taxon>Clostridia</taxon>
        <taxon>Eubacteriales</taxon>
        <taxon>Oscillospiraceae</taxon>
        <taxon>Allofournierella</taxon>
    </lineage>
</organism>
<comment type="caution">
    <text evidence="3">The sequence shown here is derived from an EMBL/GenBank/DDBJ whole genome shotgun (WGS) entry which is preliminary data.</text>
</comment>
<protein>
    <submittedName>
        <fullName evidence="3">Peptidoglycan-binding protein</fullName>
    </submittedName>
</protein>
<evidence type="ECO:0000313" key="3">
    <source>
        <dbReference type="EMBL" id="MBU3805720.1"/>
    </source>
</evidence>
<feature type="domain" description="Peptidoglycan binding-like" evidence="2">
    <location>
        <begin position="613"/>
        <end position="674"/>
    </location>
</feature>
<evidence type="ECO:0000256" key="1">
    <source>
        <dbReference type="SAM" id="MobiDB-lite"/>
    </source>
</evidence>
<dbReference type="Pfam" id="PF01471">
    <property type="entry name" value="PG_binding_1"/>
    <property type="match status" value="6"/>
</dbReference>
<feature type="domain" description="Peptidoglycan binding-like" evidence="2">
    <location>
        <begin position="521"/>
        <end position="582"/>
    </location>
</feature>
<feature type="compositionally biased region" description="Polar residues" evidence="1">
    <location>
        <begin position="413"/>
        <end position="423"/>
    </location>
</feature>
<dbReference type="InterPro" id="IPR036366">
    <property type="entry name" value="PGBDSf"/>
</dbReference>
<feature type="domain" description="Peptidoglycan binding-like" evidence="2">
    <location>
        <begin position="432"/>
        <end position="493"/>
    </location>
</feature>
<dbReference type="SUPFAM" id="SSF47090">
    <property type="entry name" value="PGBD-like"/>
    <property type="match status" value="6"/>
</dbReference>